<name>A0A8C3YME9_9CETA</name>
<dbReference type="Pfam" id="PF14925">
    <property type="entry name" value="HPHLAWLY"/>
    <property type="match status" value="1"/>
</dbReference>
<dbReference type="PANTHER" id="PTHR21831:SF2">
    <property type="entry name" value="MICROTUBULE-ASSOCIATED PROTEIN 10"/>
    <property type="match status" value="1"/>
</dbReference>
<feature type="region of interest" description="Disordered" evidence="1">
    <location>
        <begin position="654"/>
        <end position="691"/>
    </location>
</feature>
<feature type="region of interest" description="Disordered" evidence="1">
    <location>
        <begin position="144"/>
        <end position="171"/>
    </location>
</feature>
<dbReference type="GO" id="GO:0030496">
    <property type="term" value="C:midbody"/>
    <property type="evidence" value="ECO:0007669"/>
    <property type="project" value="Ensembl"/>
</dbReference>
<dbReference type="GO" id="GO:0032886">
    <property type="term" value="P:regulation of microtubule-based process"/>
    <property type="evidence" value="ECO:0007669"/>
    <property type="project" value="Ensembl"/>
</dbReference>
<dbReference type="InterPro" id="IPR026679">
    <property type="entry name" value="MAP10_C-term"/>
</dbReference>
<dbReference type="GO" id="GO:0031122">
    <property type="term" value="P:cytoplasmic microtubule organization"/>
    <property type="evidence" value="ECO:0007669"/>
    <property type="project" value="Ensembl"/>
</dbReference>
<dbReference type="GO" id="GO:0008017">
    <property type="term" value="F:microtubule binding"/>
    <property type="evidence" value="ECO:0007669"/>
    <property type="project" value="Ensembl"/>
</dbReference>
<proteinExistence type="predicted"/>
<reference evidence="3" key="2">
    <citation type="submission" date="2025-09" db="UniProtKB">
        <authorList>
            <consortium name="Ensembl"/>
        </authorList>
    </citation>
    <scope>IDENTIFICATION</scope>
</reference>
<accession>A0A8C3YME9</accession>
<feature type="compositionally biased region" description="Polar residues" evidence="1">
    <location>
        <begin position="616"/>
        <end position="626"/>
    </location>
</feature>
<dbReference type="GO" id="GO:0005813">
    <property type="term" value="C:centrosome"/>
    <property type="evidence" value="ECO:0007669"/>
    <property type="project" value="Ensembl"/>
</dbReference>
<dbReference type="Ensembl" id="ENSCWAT00000024661.1">
    <property type="protein sequence ID" value="ENSCWAP00000022744.1"/>
    <property type="gene ID" value="ENSCWAG00000017340.1"/>
</dbReference>
<feature type="region of interest" description="Disordered" evidence="1">
    <location>
        <begin position="602"/>
        <end position="626"/>
    </location>
</feature>
<evidence type="ECO:0000256" key="1">
    <source>
        <dbReference type="SAM" id="MobiDB-lite"/>
    </source>
</evidence>
<feature type="compositionally biased region" description="Polar residues" evidence="1">
    <location>
        <begin position="669"/>
        <end position="690"/>
    </location>
</feature>
<dbReference type="GO" id="GO:0051256">
    <property type="term" value="P:mitotic spindle midzone assembly"/>
    <property type="evidence" value="ECO:0007669"/>
    <property type="project" value="Ensembl"/>
</dbReference>
<evidence type="ECO:0000313" key="3">
    <source>
        <dbReference type="Ensembl" id="ENSCWAP00000022744.1"/>
    </source>
</evidence>
<reference evidence="3" key="1">
    <citation type="submission" date="2025-08" db="UniProtKB">
        <authorList>
            <consortium name="Ensembl"/>
        </authorList>
    </citation>
    <scope>IDENTIFICATION</scope>
</reference>
<dbReference type="AlphaFoldDB" id="A0A8C3YME9"/>
<organism evidence="3 4">
    <name type="scientific">Catagonus wagneri</name>
    <name type="common">Chacoan peccary</name>
    <dbReference type="NCBI Taxonomy" id="51154"/>
    <lineage>
        <taxon>Eukaryota</taxon>
        <taxon>Metazoa</taxon>
        <taxon>Chordata</taxon>
        <taxon>Craniata</taxon>
        <taxon>Vertebrata</taxon>
        <taxon>Euteleostomi</taxon>
        <taxon>Mammalia</taxon>
        <taxon>Eutheria</taxon>
        <taxon>Laurasiatheria</taxon>
        <taxon>Artiodactyla</taxon>
        <taxon>Suina</taxon>
        <taxon>Tayassuidae</taxon>
        <taxon>Catagonus</taxon>
    </lineage>
</organism>
<dbReference type="GO" id="GO:1990023">
    <property type="term" value="C:mitotic spindle midzone"/>
    <property type="evidence" value="ECO:0007669"/>
    <property type="project" value="Ensembl"/>
</dbReference>
<feature type="compositionally biased region" description="Polar residues" evidence="1">
    <location>
        <begin position="144"/>
        <end position="158"/>
    </location>
</feature>
<gene>
    <name evidence="3" type="primary">MAP10</name>
</gene>
<evidence type="ECO:0000259" key="2">
    <source>
        <dbReference type="Pfam" id="PF14925"/>
    </source>
</evidence>
<keyword evidence="4" id="KW-1185">Reference proteome</keyword>
<protein>
    <submittedName>
        <fullName evidence="3">Microtubule associated protein 10</fullName>
    </submittedName>
</protein>
<feature type="region of interest" description="Disordered" evidence="1">
    <location>
        <begin position="746"/>
        <end position="779"/>
    </location>
</feature>
<feature type="region of interest" description="Disordered" evidence="1">
    <location>
        <begin position="366"/>
        <end position="404"/>
    </location>
</feature>
<dbReference type="GO" id="GO:0097431">
    <property type="term" value="C:mitotic spindle pole"/>
    <property type="evidence" value="ECO:0007669"/>
    <property type="project" value="Ensembl"/>
</dbReference>
<sequence>MAAKLSERLFSLELLVDWRLRGLCPAVAFRLLDFPTLLVYPPGGPAAPAPELRPGLVSFGRGKSCLFRLHPATLQRLLLQMPVLGPAASGCSQGHRGNFPLHNQEGERIGDIALGYRLTDLGSSLLGHPERPVTSMRGGVAVEVSSQTLQGKQQPKQLNSEKRPGDADKPLVDVNISTAQKDLKDHSKAKCGNTGSVENGKTNSLFCSNASSERNVSPPDQEELDMETNIICPPPLYYTHLTQEKVPLKQGKITVKPQRNAPEELDGAFPEEKLVNPPAHTDPSEHINSATQERPPVLINLPHVQDIGASNQTTYPPQSEQSRINTIRQLPLLNALLVELSLLYSQPTASPTHIHPHLAWLYRTEDKRSPESPAKSTRKSESKKDELSVGEKEKSVSLQYRRSQTENLKKGKHFEKKGGALPKRVPRRKLLYGLTNTLKLRLKQTNPGMLAVHEKREQYRKTQAQMLDEKLRIPSSKVKVLSFAEKHQLPKGNYLESGASFAENSGTSKQISVVLDHPSTTQETQLKCATEKTVDCGENRTSDDLLEEVVSSPNSIISEKFVHANILKGKVEVKVHSLGVFQDVALVDRTIVGKEIGDKQVGTTDNDIPTADASMRENNPSKSSCCESISEMKYSDDFTSPCCSEDSNRILQVHGYSPGTEYPKHSQHTSKSSETRLSMRKNSSEQSSILSPPFSAGSPFLSYKRFHIAKTEDKSLEEASHISTSDFSSSLWTEERESQTVMHKVIKRDQGSSAKLKTRTCCKSSEKSRSPRTSQVSSYLPSNLSELELNVVDSSTSDHSEEDSDDIGPLNISKQCKDICELVINKLPGYTV</sequence>
<feature type="domain" description="Microtubule-associated protein 10 C-terminal" evidence="2">
    <location>
        <begin position="207"/>
        <end position="831"/>
    </location>
</feature>
<dbReference type="GeneTree" id="ENSGT00390000008459"/>
<dbReference type="GO" id="GO:0005881">
    <property type="term" value="C:cytoplasmic microtubule"/>
    <property type="evidence" value="ECO:0007669"/>
    <property type="project" value="Ensembl"/>
</dbReference>
<dbReference type="InterPro" id="IPR039302">
    <property type="entry name" value="MAP10"/>
</dbReference>
<dbReference type="Proteomes" id="UP000694540">
    <property type="component" value="Unplaced"/>
</dbReference>
<dbReference type="PANTHER" id="PTHR21831">
    <property type="entry name" value="MICROTUBULE-ASSOCIATED PROTEIN 10"/>
    <property type="match status" value="1"/>
</dbReference>
<feature type="compositionally biased region" description="Basic and acidic residues" evidence="1">
    <location>
        <begin position="159"/>
        <end position="171"/>
    </location>
</feature>
<dbReference type="GO" id="GO:0032467">
    <property type="term" value="P:positive regulation of cytokinesis"/>
    <property type="evidence" value="ECO:0007669"/>
    <property type="project" value="Ensembl"/>
</dbReference>
<feature type="compositionally biased region" description="Basic and acidic residues" evidence="1">
    <location>
        <begin position="378"/>
        <end position="395"/>
    </location>
</feature>
<evidence type="ECO:0000313" key="4">
    <source>
        <dbReference type="Proteomes" id="UP000694540"/>
    </source>
</evidence>